<evidence type="ECO:0000313" key="10">
    <source>
        <dbReference type="Proteomes" id="UP000584663"/>
    </source>
</evidence>
<evidence type="ECO:0000256" key="4">
    <source>
        <dbReference type="ARBA" id="ARBA00023125"/>
    </source>
</evidence>
<comment type="similarity">
    <text evidence="1 6">Belongs to the sigma-70 factor family. ECF subfamily.</text>
</comment>
<name>A0ABR6K5M0_9SPHN</name>
<dbReference type="CDD" id="cd06171">
    <property type="entry name" value="Sigma70_r4"/>
    <property type="match status" value="1"/>
</dbReference>
<keyword evidence="2 6" id="KW-0805">Transcription regulation</keyword>
<dbReference type="NCBIfam" id="TIGR02937">
    <property type="entry name" value="sigma70-ECF"/>
    <property type="match status" value="1"/>
</dbReference>
<evidence type="ECO:0000256" key="1">
    <source>
        <dbReference type="ARBA" id="ARBA00010641"/>
    </source>
</evidence>
<dbReference type="Proteomes" id="UP000584663">
    <property type="component" value="Unassembled WGS sequence"/>
</dbReference>
<feature type="domain" description="RNA polymerase sigma-70 region 2" evidence="7">
    <location>
        <begin position="35"/>
        <end position="98"/>
    </location>
</feature>
<dbReference type="PROSITE" id="PS01063">
    <property type="entry name" value="SIGMA70_ECF"/>
    <property type="match status" value="1"/>
</dbReference>
<dbReference type="InterPro" id="IPR013325">
    <property type="entry name" value="RNA_pol_sigma_r2"/>
</dbReference>
<accession>A0ABR6K5M0</accession>
<dbReference type="InterPro" id="IPR039425">
    <property type="entry name" value="RNA_pol_sigma-70-like"/>
</dbReference>
<gene>
    <name evidence="9" type="ORF">GGQ89_000572</name>
</gene>
<evidence type="ECO:0000259" key="7">
    <source>
        <dbReference type="Pfam" id="PF04542"/>
    </source>
</evidence>
<dbReference type="SUPFAM" id="SSF88659">
    <property type="entry name" value="Sigma3 and sigma4 domains of RNA polymerase sigma factors"/>
    <property type="match status" value="1"/>
</dbReference>
<dbReference type="InterPro" id="IPR000838">
    <property type="entry name" value="RNA_pol_sigma70_ECF_CS"/>
</dbReference>
<keyword evidence="10" id="KW-1185">Reference proteome</keyword>
<dbReference type="PANTHER" id="PTHR43133">
    <property type="entry name" value="RNA POLYMERASE ECF-TYPE SIGMA FACTO"/>
    <property type="match status" value="1"/>
</dbReference>
<dbReference type="InterPro" id="IPR007627">
    <property type="entry name" value="RNA_pol_sigma70_r2"/>
</dbReference>
<evidence type="ECO:0000313" key="9">
    <source>
        <dbReference type="EMBL" id="MBB4608384.1"/>
    </source>
</evidence>
<dbReference type="EMBL" id="JACHNX010000001">
    <property type="protein sequence ID" value="MBB4608384.1"/>
    <property type="molecule type" value="Genomic_DNA"/>
</dbReference>
<dbReference type="SUPFAM" id="SSF88946">
    <property type="entry name" value="Sigma2 domain of RNA polymerase sigma factors"/>
    <property type="match status" value="1"/>
</dbReference>
<organism evidence="9 10">
    <name type="scientific">Sphingomonas yabuuchiae</name>
    <dbReference type="NCBI Taxonomy" id="172044"/>
    <lineage>
        <taxon>Bacteria</taxon>
        <taxon>Pseudomonadati</taxon>
        <taxon>Pseudomonadota</taxon>
        <taxon>Alphaproteobacteria</taxon>
        <taxon>Sphingomonadales</taxon>
        <taxon>Sphingomonadaceae</taxon>
        <taxon>Sphingomonas</taxon>
    </lineage>
</organism>
<keyword evidence="4 6" id="KW-0238">DNA-binding</keyword>
<reference evidence="9 10" key="1">
    <citation type="submission" date="2020-08" db="EMBL/GenBank/DDBJ databases">
        <title>Genomic Encyclopedia of Type Strains, Phase IV (KMG-IV): sequencing the most valuable type-strain genomes for metagenomic binning, comparative biology and taxonomic classification.</title>
        <authorList>
            <person name="Goeker M."/>
        </authorList>
    </citation>
    <scope>NUCLEOTIDE SEQUENCE [LARGE SCALE GENOMIC DNA]</scope>
    <source>
        <strain evidence="9 10">DSM 14562</strain>
    </source>
</reference>
<dbReference type="Pfam" id="PF04542">
    <property type="entry name" value="Sigma70_r2"/>
    <property type="match status" value="1"/>
</dbReference>
<evidence type="ECO:0000256" key="6">
    <source>
        <dbReference type="RuleBase" id="RU000716"/>
    </source>
</evidence>
<sequence length="188" mass="21259">MTMNQPDARQELVKALVATGREDRAAFRELYALTSAKLFGICLRICRERQAAEDVLQEVYAIIWRRAGAYEPGQTSPFAWLATIARNRAIDYHRALGRRPTAPLDNVAEPVAPNRLALENMLLDEEERKLHGCMDRLSETQRDAIRTAFFEGITYAGLADVLGVPTSTIKSRIRRGLERLKECLDDDI</sequence>
<evidence type="ECO:0000256" key="2">
    <source>
        <dbReference type="ARBA" id="ARBA00023015"/>
    </source>
</evidence>
<protein>
    <recommendedName>
        <fullName evidence="6">RNA polymerase sigma factor</fullName>
    </recommendedName>
</protein>
<comment type="caution">
    <text evidence="9">The sequence shown here is derived from an EMBL/GenBank/DDBJ whole genome shotgun (WGS) entry which is preliminary data.</text>
</comment>
<dbReference type="Gene3D" id="1.10.10.10">
    <property type="entry name" value="Winged helix-like DNA-binding domain superfamily/Winged helix DNA-binding domain"/>
    <property type="match status" value="1"/>
</dbReference>
<dbReference type="InterPro" id="IPR014284">
    <property type="entry name" value="RNA_pol_sigma-70_dom"/>
</dbReference>
<proteinExistence type="inferred from homology"/>
<dbReference type="InterPro" id="IPR036388">
    <property type="entry name" value="WH-like_DNA-bd_sf"/>
</dbReference>
<dbReference type="PANTHER" id="PTHR43133:SF62">
    <property type="entry name" value="RNA POLYMERASE SIGMA FACTOR SIGZ"/>
    <property type="match status" value="1"/>
</dbReference>
<evidence type="ECO:0000259" key="8">
    <source>
        <dbReference type="Pfam" id="PF04545"/>
    </source>
</evidence>
<evidence type="ECO:0000256" key="3">
    <source>
        <dbReference type="ARBA" id="ARBA00023082"/>
    </source>
</evidence>
<keyword evidence="5 6" id="KW-0804">Transcription</keyword>
<dbReference type="Gene3D" id="1.10.1740.10">
    <property type="match status" value="1"/>
</dbReference>
<evidence type="ECO:0000256" key="5">
    <source>
        <dbReference type="ARBA" id="ARBA00023163"/>
    </source>
</evidence>
<dbReference type="InterPro" id="IPR013324">
    <property type="entry name" value="RNA_pol_sigma_r3/r4-like"/>
</dbReference>
<dbReference type="InterPro" id="IPR007630">
    <property type="entry name" value="RNA_pol_sigma70_r4"/>
</dbReference>
<dbReference type="Pfam" id="PF04545">
    <property type="entry name" value="Sigma70_r4"/>
    <property type="match status" value="1"/>
</dbReference>
<feature type="domain" description="RNA polymerase sigma-70 region 4" evidence="8">
    <location>
        <begin position="133"/>
        <end position="182"/>
    </location>
</feature>
<keyword evidence="3 6" id="KW-0731">Sigma factor</keyword>